<dbReference type="InterPro" id="IPR051007">
    <property type="entry name" value="creA/MIG_C2H2-ZnF"/>
</dbReference>
<dbReference type="PANTHER" id="PTHR47428">
    <property type="entry name" value="REGULATORY PROTEIN MIG1-RELATED"/>
    <property type="match status" value="1"/>
</dbReference>
<keyword evidence="8" id="KW-0539">Nucleus</keyword>
<comment type="caution">
    <text evidence="11">The sequence shown here is derived from an EMBL/GenBank/DDBJ whole genome shotgun (WGS) entry which is preliminary data.</text>
</comment>
<proteinExistence type="predicted"/>
<keyword evidence="6" id="KW-0805">Transcription regulation</keyword>
<evidence type="ECO:0000256" key="7">
    <source>
        <dbReference type="ARBA" id="ARBA00023163"/>
    </source>
</evidence>
<evidence type="ECO:0000256" key="6">
    <source>
        <dbReference type="ARBA" id="ARBA00023015"/>
    </source>
</evidence>
<dbReference type="SMART" id="SM00355">
    <property type="entry name" value="ZnF_C2H2"/>
    <property type="match status" value="2"/>
</dbReference>
<sequence length="218" mass="24724">MSNGPLNITSLLNRDKKSPMPNPYFHTFSIATSATMTPRPYACNLCDKSFNRLEHRTRHLRTHTGEKPYHCDFYGCLKSFARSDELLRHKRIHGKSPSCNEVIESKLDLSKTTTITLKHEMEEFNLDSGMNKKFRPAPSSTCSYDSLAEALHDKRISSEPASPITPTEVENQLALKPNVYPLTESYHHMFISTDQWRLPAATLPKATSPFSVESLLNP</sequence>
<evidence type="ECO:0000313" key="11">
    <source>
        <dbReference type="EMBL" id="KAK9709233.1"/>
    </source>
</evidence>
<dbReference type="InterPro" id="IPR036236">
    <property type="entry name" value="Znf_C2H2_sf"/>
</dbReference>
<evidence type="ECO:0000256" key="5">
    <source>
        <dbReference type="ARBA" id="ARBA00022833"/>
    </source>
</evidence>
<dbReference type="EMBL" id="JASJQH010007425">
    <property type="protein sequence ID" value="KAK9709233.1"/>
    <property type="molecule type" value="Genomic_DNA"/>
</dbReference>
<feature type="domain" description="C2H2-type" evidence="10">
    <location>
        <begin position="69"/>
        <end position="98"/>
    </location>
</feature>
<dbReference type="Gene3D" id="3.30.160.60">
    <property type="entry name" value="Classic Zinc Finger"/>
    <property type="match status" value="2"/>
</dbReference>
<evidence type="ECO:0000256" key="4">
    <source>
        <dbReference type="ARBA" id="ARBA00022771"/>
    </source>
</evidence>
<feature type="domain" description="C2H2-type" evidence="10">
    <location>
        <begin position="41"/>
        <end position="68"/>
    </location>
</feature>
<dbReference type="PANTHER" id="PTHR47428:SF2">
    <property type="entry name" value="ZINC FINGER PROTEIN RSV1"/>
    <property type="match status" value="1"/>
</dbReference>
<keyword evidence="4 9" id="KW-0863">Zinc-finger</keyword>
<comment type="subcellular location">
    <subcellularLocation>
        <location evidence="1">Nucleus</location>
    </subcellularLocation>
</comment>
<evidence type="ECO:0000256" key="2">
    <source>
        <dbReference type="ARBA" id="ARBA00022723"/>
    </source>
</evidence>
<keyword evidence="3" id="KW-0677">Repeat</keyword>
<keyword evidence="2" id="KW-0479">Metal-binding</keyword>
<dbReference type="PROSITE" id="PS50157">
    <property type="entry name" value="ZINC_FINGER_C2H2_2"/>
    <property type="match status" value="2"/>
</dbReference>
<gene>
    <name evidence="11" type="ORF">K7432_009167</name>
</gene>
<keyword evidence="7" id="KW-0804">Transcription</keyword>
<evidence type="ECO:0000256" key="9">
    <source>
        <dbReference type="PROSITE-ProRule" id="PRU00042"/>
    </source>
</evidence>
<dbReference type="Proteomes" id="UP001479436">
    <property type="component" value="Unassembled WGS sequence"/>
</dbReference>
<dbReference type="PROSITE" id="PS00028">
    <property type="entry name" value="ZINC_FINGER_C2H2_1"/>
    <property type="match status" value="2"/>
</dbReference>
<evidence type="ECO:0000259" key="10">
    <source>
        <dbReference type="PROSITE" id="PS50157"/>
    </source>
</evidence>
<reference evidence="11 12" key="1">
    <citation type="submission" date="2023-04" db="EMBL/GenBank/DDBJ databases">
        <title>Genome of Basidiobolus ranarum AG-B5.</title>
        <authorList>
            <person name="Stajich J.E."/>
            <person name="Carter-House D."/>
            <person name="Gryganskyi A."/>
        </authorList>
    </citation>
    <scope>NUCLEOTIDE SEQUENCE [LARGE SCALE GENOMIC DNA]</scope>
    <source>
        <strain evidence="11 12">AG-B5</strain>
    </source>
</reference>
<dbReference type="SUPFAM" id="SSF57667">
    <property type="entry name" value="beta-beta-alpha zinc fingers"/>
    <property type="match status" value="1"/>
</dbReference>
<accession>A0ABR2VXJ1</accession>
<protein>
    <recommendedName>
        <fullName evidence="10">C2H2-type domain-containing protein</fullName>
    </recommendedName>
</protein>
<evidence type="ECO:0000256" key="1">
    <source>
        <dbReference type="ARBA" id="ARBA00004123"/>
    </source>
</evidence>
<evidence type="ECO:0000313" key="12">
    <source>
        <dbReference type="Proteomes" id="UP001479436"/>
    </source>
</evidence>
<evidence type="ECO:0000256" key="8">
    <source>
        <dbReference type="ARBA" id="ARBA00023242"/>
    </source>
</evidence>
<keyword evidence="5" id="KW-0862">Zinc</keyword>
<organism evidence="11 12">
    <name type="scientific">Basidiobolus ranarum</name>
    <dbReference type="NCBI Taxonomy" id="34480"/>
    <lineage>
        <taxon>Eukaryota</taxon>
        <taxon>Fungi</taxon>
        <taxon>Fungi incertae sedis</taxon>
        <taxon>Zoopagomycota</taxon>
        <taxon>Entomophthoromycotina</taxon>
        <taxon>Basidiobolomycetes</taxon>
        <taxon>Basidiobolales</taxon>
        <taxon>Basidiobolaceae</taxon>
        <taxon>Basidiobolus</taxon>
    </lineage>
</organism>
<dbReference type="InterPro" id="IPR013087">
    <property type="entry name" value="Znf_C2H2_type"/>
</dbReference>
<evidence type="ECO:0000256" key="3">
    <source>
        <dbReference type="ARBA" id="ARBA00022737"/>
    </source>
</evidence>
<name>A0ABR2VXJ1_9FUNG</name>
<keyword evidence="12" id="KW-1185">Reference proteome</keyword>
<dbReference type="Pfam" id="PF00096">
    <property type="entry name" value="zf-C2H2"/>
    <property type="match status" value="2"/>
</dbReference>